<evidence type="ECO:0000313" key="3">
    <source>
        <dbReference type="Ensembl" id="ENSXETP00000105199"/>
    </source>
</evidence>
<dbReference type="GeneTree" id="ENSGT00940000163759"/>
<sequence length="491" mass="55990">MIRAPCQHSAELTSTFPSISAGCASSCLPGQSHSLLGSVGTISPLLCIFPGHCINLLYYLLKMSKQKRLAYKVAFKLEVIKFAKEHGNRAAERHFGPPPTEKMIREWRKQEDQLQKLDKSKYTLRGPTAKWPELEVEVKEWITRHWQNGLSVSTKMIIYEAKRIAVEKGIQDFTGSPSWCYRFMKRSGFSMRTKTRIAQKMPKEYESKILSFHKFVIDARKKNNFEISQIGNMDEVPLTFDVPSNRTVDNKGAKTITVKTSGHEKTHYTVVLSCCADGTKLPPMLIFKRKTFPKETIPRGVVVHVHDKGWMDENGMRLWIDKVWSKRPGGLLKKSSLLVLDQFRAHITETTKKNFKEVKTQIAVIPGGLTSQLQPLDVSINKPFKVLMREEWNTWMAAGNHDLTPTGRMKRPTITQVCEWVKRSWDSVKEDIVVKSFKKCGISNALDGTEDDLLFDTSEEEKNLIGIFLESVANGALCYKSENFTFLITCY</sequence>
<dbReference type="GO" id="GO:0003677">
    <property type="term" value="F:DNA binding"/>
    <property type="evidence" value="ECO:0007669"/>
    <property type="project" value="UniProtKB-KW"/>
</dbReference>
<dbReference type="SUPFAM" id="SSF46689">
    <property type="entry name" value="Homeodomain-like"/>
    <property type="match status" value="1"/>
</dbReference>
<organism evidence="3">
    <name type="scientific">Xenopus tropicalis</name>
    <name type="common">Western clawed frog</name>
    <name type="synonym">Silurana tropicalis</name>
    <dbReference type="NCBI Taxonomy" id="8364"/>
    <lineage>
        <taxon>Eukaryota</taxon>
        <taxon>Metazoa</taxon>
        <taxon>Chordata</taxon>
        <taxon>Craniata</taxon>
        <taxon>Vertebrata</taxon>
        <taxon>Euteleostomi</taxon>
        <taxon>Amphibia</taxon>
        <taxon>Batrachia</taxon>
        <taxon>Anura</taxon>
        <taxon>Pipoidea</taxon>
        <taxon>Pipidae</taxon>
        <taxon>Xenopodinae</taxon>
        <taxon>Xenopus</taxon>
        <taxon>Silurana</taxon>
    </lineage>
</organism>
<dbReference type="FunCoup" id="A0A803JBD3">
    <property type="interactions" value="2313"/>
</dbReference>
<accession>A0A803JBD3</accession>
<keyword evidence="1" id="KW-0238">DNA-binding</keyword>
<dbReference type="InParanoid" id="A0A803JBD3"/>
<name>A0A803JBD3_XENTR</name>
<proteinExistence type="predicted"/>
<dbReference type="Pfam" id="PF03221">
    <property type="entry name" value="HTH_Tnp_Tc5"/>
    <property type="match status" value="1"/>
</dbReference>
<dbReference type="PROSITE" id="PS51257">
    <property type="entry name" value="PROKAR_LIPOPROTEIN"/>
    <property type="match status" value="1"/>
</dbReference>
<reference evidence="3" key="2">
    <citation type="submission" date="2021-03" db="UniProtKB">
        <authorList>
            <consortium name="Ensembl"/>
        </authorList>
    </citation>
    <scope>IDENTIFICATION</scope>
</reference>
<dbReference type="InterPro" id="IPR009057">
    <property type="entry name" value="Homeodomain-like_sf"/>
</dbReference>
<dbReference type="InterPro" id="IPR004875">
    <property type="entry name" value="DDE_SF_endonuclease_dom"/>
</dbReference>
<dbReference type="SMART" id="SM00674">
    <property type="entry name" value="CENPB"/>
    <property type="match status" value="1"/>
</dbReference>
<dbReference type="InterPro" id="IPR050863">
    <property type="entry name" value="CenT-Element_Derived"/>
</dbReference>
<dbReference type="Gene3D" id="1.10.10.60">
    <property type="entry name" value="Homeodomain-like"/>
    <property type="match status" value="1"/>
</dbReference>
<reference evidence="3" key="1">
    <citation type="journal article" date="2010" name="Science">
        <title>The genome of the Western clawed frog Xenopus tropicalis.</title>
        <authorList>
            <person name="Hellsten U."/>
            <person name="Harland R.M."/>
            <person name="Gilchrist M.J."/>
            <person name="Hendrix D."/>
            <person name="Jurka J."/>
            <person name="Kapitonov V."/>
            <person name="Ovcharenko I."/>
            <person name="Putnam N.H."/>
            <person name="Shu S."/>
            <person name="Taher L."/>
            <person name="Blitz I.L."/>
            <person name="Blumberg B."/>
            <person name="Dichmann D.S."/>
            <person name="Dubchak I."/>
            <person name="Amaya E."/>
            <person name="Detter J.C."/>
            <person name="Fletcher R."/>
            <person name="Gerhard D.S."/>
            <person name="Goodstein D."/>
            <person name="Graves T."/>
            <person name="Grigoriev I.V."/>
            <person name="Grimwood J."/>
            <person name="Kawashima T."/>
            <person name="Lindquist E."/>
            <person name="Lucas S.M."/>
            <person name="Mead P.E."/>
            <person name="Mitros T."/>
            <person name="Ogino H."/>
            <person name="Ohta Y."/>
            <person name="Poliakov A.V."/>
            <person name="Pollet N."/>
            <person name="Robert J."/>
            <person name="Salamov A."/>
            <person name="Sater A.K."/>
            <person name="Schmutz J."/>
            <person name="Terry A."/>
            <person name="Vize P.D."/>
            <person name="Warren W.C."/>
            <person name="Wells D."/>
            <person name="Wills A."/>
            <person name="Wilson R.K."/>
            <person name="Zimmerman L.B."/>
            <person name="Zorn A.M."/>
            <person name="Grainger R."/>
            <person name="Grammer T."/>
            <person name="Khokha M.K."/>
            <person name="Richardson P.M."/>
            <person name="Rokhsar D.S."/>
        </authorList>
    </citation>
    <scope>NUCLEOTIDE SEQUENCE [LARGE SCALE GENOMIC DNA]</scope>
    <source>
        <strain evidence="3">Nigerian</strain>
    </source>
</reference>
<dbReference type="Ensembl" id="ENSXETT00000117482">
    <property type="protein sequence ID" value="ENSXETP00000105199"/>
    <property type="gene ID" value="ENSXETG00000045271"/>
</dbReference>
<feature type="domain" description="HTH CENPB-type" evidence="2">
    <location>
        <begin position="122"/>
        <end position="193"/>
    </location>
</feature>
<dbReference type="PANTHER" id="PTHR19303">
    <property type="entry name" value="TRANSPOSON"/>
    <property type="match status" value="1"/>
</dbReference>
<evidence type="ECO:0000256" key="1">
    <source>
        <dbReference type="ARBA" id="ARBA00023125"/>
    </source>
</evidence>
<evidence type="ECO:0000259" key="2">
    <source>
        <dbReference type="PROSITE" id="PS51253"/>
    </source>
</evidence>
<protein>
    <recommendedName>
        <fullName evidence="2">HTH CENPB-type domain-containing protein</fullName>
    </recommendedName>
</protein>
<dbReference type="PROSITE" id="PS51253">
    <property type="entry name" value="HTH_CENPB"/>
    <property type="match status" value="1"/>
</dbReference>
<dbReference type="InterPro" id="IPR006600">
    <property type="entry name" value="HTH_CenpB_DNA-bd_dom"/>
</dbReference>
<dbReference type="AlphaFoldDB" id="A0A803JBD3"/>
<dbReference type="PANTHER" id="PTHR19303:SF74">
    <property type="entry name" value="POGO TRANSPOSABLE ELEMENT WITH KRAB DOMAIN"/>
    <property type="match status" value="1"/>
</dbReference>
<dbReference type="Pfam" id="PF03184">
    <property type="entry name" value="DDE_1"/>
    <property type="match status" value="1"/>
</dbReference>